<name>A0A4C1WWG0_EUMVA</name>
<reference evidence="1 2" key="1">
    <citation type="journal article" date="2019" name="Commun. Biol.">
        <title>The bagworm genome reveals a unique fibroin gene that provides high tensile strength.</title>
        <authorList>
            <person name="Kono N."/>
            <person name="Nakamura H."/>
            <person name="Ohtoshi R."/>
            <person name="Tomita M."/>
            <person name="Numata K."/>
            <person name="Arakawa K."/>
        </authorList>
    </citation>
    <scope>NUCLEOTIDE SEQUENCE [LARGE SCALE GENOMIC DNA]</scope>
</reference>
<proteinExistence type="predicted"/>
<evidence type="ECO:0000313" key="1">
    <source>
        <dbReference type="EMBL" id="GBP55866.1"/>
    </source>
</evidence>
<organism evidence="1 2">
    <name type="scientific">Eumeta variegata</name>
    <name type="common">Bagworm moth</name>
    <name type="synonym">Eumeta japonica</name>
    <dbReference type="NCBI Taxonomy" id="151549"/>
    <lineage>
        <taxon>Eukaryota</taxon>
        <taxon>Metazoa</taxon>
        <taxon>Ecdysozoa</taxon>
        <taxon>Arthropoda</taxon>
        <taxon>Hexapoda</taxon>
        <taxon>Insecta</taxon>
        <taxon>Pterygota</taxon>
        <taxon>Neoptera</taxon>
        <taxon>Endopterygota</taxon>
        <taxon>Lepidoptera</taxon>
        <taxon>Glossata</taxon>
        <taxon>Ditrysia</taxon>
        <taxon>Tineoidea</taxon>
        <taxon>Psychidae</taxon>
        <taxon>Oiketicinae</taxon>
        <taxon>Eumeta</taxon>
    </lineage>
</organism>
<accession>A0A4C1WWG0</accession>
<keyword evidence="2" id="KW-1185">Reference proteome</keyword>
<comment type="caution">
    <text evidence="1">The sequence shown here is derived from an EMBL/GenBank/DDBJ whole genome shotgun (WGS) entry which is preliminary data.</text>
</comment>
<protein>
    <submittedName>
        <fullName evidence="1">Uncharacterized protein</fullName>
    </submittedName>
</protein>
<gene>
    <name evidence="1" type="ORF">EVAR_89690_1</name>
</gene>
<dbReference type="Proteomes" id="UP000299102">
    <property type="component" value="Unassembled WGS sequence"/>
</dbReference>
<sequence>MREKAVYGAGHSRQSEIAVNLCQCRNAKIDREVIDFAAFTRNNVKGVTRATLGSGRALSPRKMGRLPDDFRANDVSLRGCRGCEKMRKFGLRVLTQPRSLRRIKKSKG</sequence>
<dbReference type="EMBL" id="BGZK01000680">
    <property type="protein sequence ID" value="GBP55866.1"/>
    <property type="molecule type" value="Genomic_DNA"/>
</dbReference>
<evidence type="ECO:0000313" key="2">
    <source>
        <dbReference type="Proteomes" id="UP000299102"/>
    </source>
</evidence>
<dbReference type="AlphaFoldDB" id="A0A4C1WWG0"/>